<reference evidence="2" key="2">
    <citation type="submission" date="2020-09" db="EMBL/GenBank/DDBJ databases">
        <authorList>
            <person name="Sun Q."/>
            <person name="Ohkuma M."/>
        </authorList>
    </citation>
    <scope>NUCLEOTIDE SEQUENCE</scope>
    <source>
        <strain evidence="2">JCM 3302</strain>
    </source>
</reference>
<evidence type="ECO:0000256" key="1">
    <source>
        <dbReference type="SAM" id="MobiDB-lite"/>
    </source>
</evidence>
<dbReference type="Proteomes" id="UP000641386">
    <property type="component" value="Unassembled WGS sequence"/>
</dbReference>
<dbReference type="RefSeq" id="WP_229903742.1">
    <property type="nucleotide sequence ID" value="NZ_BNBC01000027.1"/>
</dbReference>
<dbReference type="NCBIfam" id="TIGR02937">
    <property type="entry name" value="sigma70-ECF"/>
    <property type="match status" value="1"/>
</dbReference>
<dbReference type="GO" id="GO:0000428">
    <property type="term" value="C:DNA-directed RNA polymerase complex"/>
    <property type="evidence" value="ECO:0007669"/>
    <property type="project" value="UniProtKB-KW"/>
</dbReference>
<protein>
    <submittedName>
        <fullName evidence="2">DNA-directed RNA polymerase sigma-70 factor</fullName>
    </submittedName>
</protein>
<keyword evidence="3" id="KW-1185">Reference proteome</keyword>
<dbReference type="SUPFAM" id="SSF88659">
    <property type="entry name" value="Sigma3 and sigma4 domains of RNA polymerase sigma factors"/>
    <property type="match status" value="1"/>
</dbReference>
<dbReference type="GO" id="GO:0006352">
    <property type="term" value="P:DNA-templated transcription initiation"/>
    <property type="evidence" value="ECO:0007669"/>
    <property type="project" value="InterPro"/>
</dbReference>
<dbReference type="InterPro" id="IPR014284">
    <property type="entry name" value="RNA_pol_sigma-70_dom"/>
</dbReference>
<name>A0A919A773_9ACTN</name>
<dbReference type="InterPro" id="IPR036388">
    <property type="entry name" value="WH-like_DNA-bd_sf"/>
</dbReference>
<sequence>MTWGLKAMHSTDFRRTRRSAANEHAGTSGSAPAAGSAKGRRQLDPESAAWVDALGDGHGPRYEQACTRLHELLVRIAMDEVFRRGPRHRITGPELNDLAHQAAADALMRITHKIREFRGDARFTTWAFRFVVLEVSSKLGRHFARVSNAWFDSDEWAQVPDRSGTDPVDHWQARELVEAVRNVVETVLSAHQRQVFTAVVNGVPLETLAGELGTNRNALYKTMFDARKKLRAQLIAGGHLSAAG</sequence>
<keyword evidence="2" id="KW-0240">DNA-directed RNA polymerase</keyword>
<accession>A0A919A773</accession>
<comment type="caution">
    <text evidence="2">The sequence shown here is derived from an EMBL/GenBank/DDBJ whole genome shotgun (WGS) entry which is preliminary data.</text>
</comment>
<feature type="compositionally biased region" description="Low complexity" evidence="1">
    <location>
        <begin position="25"/>
        <end position="37"/>
    </location>
</feature>
<keyword evidence="2" id="KW-0804">Transcription</keyword>
<dbReference type="EMBL" id="BNBC01000027">
    <property type="protein sequence ID" value="GHE89426.1"/>
    <property type="molecule type" value="Genomic_DNA"/>
</dbReference>
<feature type="region of interest" description="Disordered" evidence="1">
    <location>
        <begin position="1"/>
        <end position="42"/>
    </location>
</feature>
<organism evidence="2 3">
    <name type="scientific">Streptomyces spiralis</name>
    <dbReference type="NCBI Taxonomy" id="66376"/>
    <lineage>
        <taxon>Bacteria</taxon>
        <taxon>Bacillati</taxon>
        <taxon>Actinomycetota</taxon>
        <taxon>Actinomycetes</taxon>
        <taxon>Kitasatosporales</taxon>
        <taxon>Streptomycetaceae</taxon>
        <taxon>Streptomyces</taxon>
    </lineage>
</organism>
<dbReference type="GO" id="GO:0003700">
    <property type="term" value="F:DNA-binding transcription factor activity"/>
    <property type="evidence" value="ECO:0007669"/>
    <property type="project" value="InterPro"/>
</dbReference>
<reference evidence="2" key="1">
    <citation type="journal article" date="2014" name="Int. J. Syst. Evol. Microbiol.">
        <title>Complete genome sequence of Corynebacterium casei LMG S-19264T (=DSM 44701T), isolated from a smear-ripened cheese.</title>
        <authorList>
            <consortium name="US DOE Joint Genome Institute (JGI-PGF)"/>
            <person name="Walter F."/>
            <person name="Albersmeier A."/>
            <person name="Kalinowski J."/>
            <person name="Ruckert C."/>
        </authorList>
    </citation>
    <scope>NUCLEOTIDE SEQUENCE</scope>
    <source>
        <strain evidence="2">JCM 3302</strain>
    </source>
</reference>
<gene>
    <name evidence="2" type="ORF">GCM10014715_52410</name>
</gene>
<dbReference type="AlphaFoldDB" id="A0A919A773"/>
<dbReference type="Gene3D" id="1.10.10.10">
    <property type="entry name" value="Winged helix-like DNA-binding domain superfamily/Winged helix DNA-binding domain"/>
    <property type="match status" value="1"/>
</dbReference>
<dbReference type="InterPro" id="IPR013324">
    <property type="entry name" value="RNA_pol_sigma_r3/r4-like"/>
</dbReference>
<evidence type="ECO:0000313" key="3">
    <source>
        <dbReference type="Proteomes" id="UP000641386"/>
    </source>
</evidence>
<proteinExistence type="predicted"/>
<evidence type="ECO:0000313" key="2">
    <source>
        <dbReference type="EMBL" id="GHE89426.1"/>
    </source>
</evidence>